<evidence type="ECO:0000313" key="2">
    <source>
        <dbReference type="Proteomes" id="UP001176961"/>
    </source>
</evidence>
<evidence type="ECO:0000313" key="1">
    <source>
        <dbReference type="EMBL" id="CAJ0597918.1"/>
    </source>
</evidence>
<keyword evidence="2" id="KW-1185">Reference proteome</keyword>
<sequence>MSKQTRTFRKHRISWHECERIRKALCAIACSHHGRTPISDRIIAAGICDEVSKPRIDASATQRFSVGDEEAPLMPIPYRERSDSERHPARPAYRLAASSTQHGFVGTEALAAQVCCDPRPDAAPYRSCVSPTTATAHGSDLPVGTVYGDVTPVFWPFPDEYMPLFQTAAEFPP</sequence>
<proteinExistence type="predicted"/>
<dbReference type="Proteomes" id="UP001176961">
    <property type="component" value="Unassembled WGS sequence"/>
</dbReference>
<comment type="caution">
    <text evidence="1">The sequence shown here is derived from an EMBL/GenBank/DDBJ whole genome shotgun (WGS) entry which is preliminary data.</text>
</comment>
<dbReference type="EMBL" id="CATQJL010000223">
    <property type="protein sequence ID" value="CAJ0597918.1"/>
    <property type="molecule type" value="Genomic_DNA"/>
</dbReference>
<accession>A0AA36M4H9</accession>
<gene>
    <name evidence="1" type="ORF">CYNAS_LOCUS9901</name>
</gene>
<name>A0AA36M4H9_CYLNA</name>
<organism evidence="1 2">
    <name type="scientific">Cylicocyclus nassatus</name>
    <name type="common">Nematode worm</name>
    <dbReference type="NCBI Taxonomy" id="53992"/>
    <lineage>
        <taxon>Eukaryota</taxon>
        <taxon>Metazoa</taxon>
        <taxon>Ecdysozoa</taxon>
        <taxon>Nematoda</taxon>
        <taxon>Chromadorea</taxon>
        <taxon>Rhabditida</taxon>
        <taxon>Rhabditina</taxon>
        <taxon>Rhabditomorpha</taxon>
        <taxon>Strongyloidea</taxon>
        <taxon>Strongylidae</taxon>
        <taxon>Cylicocyclus</taxon>
    </lineage>
</organism>
<protein>
    <submittedName>
        <fullName evidence="1">Uncharacterized protein</fullName>
    </submittedName>
</protein>
<dbReference type="AlphaFoldDB" id="A0AA36M4H9"/>
<reference evidence="1" key="1">
    <citation type="submission" date="2023-07" db="EMBL/GenBank/DDBJ databases">
        <authorList>
            <consortium name="CYATHOMIX"/>
        </authorList>
    </citation>
    <scope>NUCLEOTIDE SEQUENCE</scope>
    <source>
        <strain evidence="1">N/A</strain>
    </source>
</reference>